<evidence type="ECO:0000256" key="5">
    <source>
        <dbReference type="ARBA" id="ARBA00022490"/>
    </source>
</evidence>
<comment type="pathway">
    <text evidence="3 8">Carbohydrate biosynthesis; 3-deoxy-D-manno-octulosonate biosynthesis; 3-deoxy-D-manno-octulosonate from D-ribulose 5-phosphate: step 2/3.</text>
</comment>
<dbReference type="Pfam" id="PF00793">
    <property type="entry name" value="DAHP_synth_1"/>
    <property type="match status" value="1"/>
</dbReference>
<evidence type="ECO:0000256" key="1">
    <source>
        <dbReference type="ARBA" id="ARBA00004496"/>
    </source>
</evidence>
<evidence type="ECO:0000256" key="2">
    <source>
        <dbReference type="ARBA" id="ARBA00004756"/>
    </source>
</evidence>
<dbReference type="InterPro" id="IPR013785">
    <property type="entry name" value="Aldolase_TIM"/>
</dbReference>
<dbReference type="Proteomes" id="UP000095042">
    <property type="component" value="Unassembled WGS sequence"/>
</dbReference>
<evidence type="ECO:0000313" key="10">
    <source>
        <dbReference type="EMBL" id="ODS00258.1"/>
    </source>
</evidence>
<reference evidence="10 11" key="1">
    <citation type="journal article" date="2016" name="Environ. Microbiol.">
        <title>New Methyloceanibacter diversity from North Sea sediments includes methanotroph containing solely the soluble methane monooxygenase.</title>
        <authorList>
            <person name="Vekeman B."/>
            <person name="Kerckhof F.M."/>
            <person name="Cremers G."/>
            <person name="de Vos P."/>
            <person name="Vandamme P."/>
            <person name="Boon N."/>
            <person name="Op den Camp H.J."/>
            <person name="Heylen K."/>
        </authorList>
    </citation>
    <scope>NUCLEOTIDE SEQUENCE [LARGE SCALE GENOMIC DNA]</scope>
    <source>
        <strain evidence="10 11">R-67177</strain>
    </source>
</reference>
<gene>
    <name evidence="8" type="primary">kdsA</name>
    <name evidence="10" type="ORF">AUC71_03520</name>
</gene>
<dbReference type="GO" id="GO:0005737">
    <property type="term" value="C:cytoplasm"/>
    <property type="evidence" value="ECO:0007669"/>
    <property type="project" value="UniProtKB-SubCell"/>
</dbReference>
<evidence type="ECO:0000259" key="9">
    <source>
        <dbReference type="Pfam" id="PF00793"/>
    </source>
</evidence>
<evidence type="ECO:0000256" key="4">
    <source>
        <dbReference type="ARBA" id="ARBA00010499"/>
    </source>
</evidence>
<dbReference type="NCBIfam" id="TIGR01362">
    <property type="entry name" value="KDO8P_synth"/>
    <property type="match status" value="1"/>
</dbReference>
<comment type="pathway">
    <text evidence="2">Bacterial outer membrane biogenesis; lipopolysaccharide biosynthesis.</text>
</comment>
<comment type="similarity">
    <text evidence="4 8">Belongs to the KdsA family.</text>
</comment>
<dbReference type="GO" id="GO:0019294">
    <property type="term" value="P:keto-3-deoxy-D-manno-octulosonic acid biosynthetic process"/>
    <property type="evidence" value="ECO:0007669"/>
    <property type="project" value="UniProtKB-UniRule"/>
</dbReference>
<proteinExistence type="inferred from homology"/>
<dbReference type="EMBL" id="LPWD01000437">
    <property type="protein sequence ID" value="ODS00258.1"/>
    <property type="molecule type" value="Genomic_DNA"/>
</dbReference>
<sequence length="286" mass="30025">MNEAMKPAPAATVTVGNARFGNDLPFALMAGPCALESRAHALETASALKEMTDRLGLGLVYKSSFDKANRTSAASARGLGLKDALPIFAEVREVTGLPVVTDVHEPEQCALAAQAVDVLQIPAFLCRQTDLLLAAAATGKAVNVKKGQFLAPWDMRHVVAKVVGAGNPNVLVTERGVSFGYNTLVSDMRALPILAETGAPVIFDATHSVQQPGGAGATSGGERRFVPVLSRAAVAVGVAGLFIETHQDPDKAPSDGPNMIPLKELEPLLKELMDIDHLTKRAANPH</sequence>
<dbReference type="SUPFAM" id="SSF51569">
    <property type="entry name" value="Aldolase"/>
    <property type="match status" value="1"/>
</dbReference>
<dbReference type="GO" id="GO:0008676">
    <property type="term" value="F:3-deoxy-8-phosphooctulonate synthase activity"/>
    <property type="evidence" value="ECO:0007669"/>
    <property type="project" value="UniProtKB-UniRule"/>
</dbReference>
<dbReference type="NCBIfam" id="NF003543">
    <property type="entry name" value="PRK05198.1"/>
    <property type="match status" value="1"/>
</dbReference>
<protein>
    <recommendedName>
        <fullName evidence="8">2-dehydro-3-deoxyphosphooctonate aldolase</fullName>
        <ecNumber evidence="8">2.5.1.55</ecNumber>
    </recommendedName>
    <alternativeName>
        <fullName evidence="8">3-deoxy-D-manno-octulosonic acid 8-phosphate synthase</fullName>
    </alternativeName>
    <alternativeName>
        <fullName evidence="8">KDO-8-phosphate synthase</fullName>
        <shortName evidence="8">KDO 8-P synthase</shortName>
        <shortName evidence="8">KDOPS</shortName>
    </alternativeName>
    <alternativeName>
        <fullName evidence="8">Phospho-2-dehydro-3-deoxyoctonate aldolase</fullName>
    </alternativeName>
</protein>
<evidence type="ECO:0000256" key="6">
    <source>
        <dbReference type="ARBA" id="ARBA00022679"/>
    </source>
</evidence>
<dbReference type="RefSeq" id="WP_069624924.1">
    <property type="nucleotide sequence ID" value="NZ_LPWD01000437.1"/>
</dbReference>
<evidence type="ECO:0000256" key="7">
    <source>
        <dbReference type="ARBA" id="ARBA00049112"/>
    </source>
</evidence>
<dbReference type="AlphaFoldDB" id="A0A1E3W359"/>
<evidence type="ECO:0000313" key="11">
    <source>
        <dbReference type="Proteomes" id="UP000095042"/>
    </source>
</evidence>
<keyword evidence="8" id="KW-0448">Lipopolysaccharide biosynthesis</keyword>
<evidence type="ECO:0000256" key="8">
    <source>
        <dbReference type="HAMAP-Rule" id="MF_00056"/>
    </source>
</evidence>
<accession>A0A1E3W359</accession>
<dbReference type="OrthoDB" id="9776934at2"/>
<dbReference type="PANTHER" id="PTHR21057">
    <property type="entry name" value="PHOSPHO-2-DEHYDRO-3-DEOXYHEPTONATE ALDOLASE"/>
    <property type="match status" value="1"/>
</dbReference>
<dbReference type="Gene3D" id="3.20.20.70">
    <property type="entry name" value="Aldolase class I"/>
    <property type="match status" value="1"/>
</dbReference>
<dbReference type="EC" id="2.5.1.55" evidence="8"/>
<evidence type="ECO:0000256" key="3">
    <source>
        <dbReference type="ARBA" id="ARBA00004845"/>
    </source>
</evidence>
<dbReference type="InterPro" id="IPR006269">
    <property type="entry name" value="KDO8P_synthase"/>
</dbReference>
<dbReference type="InterPro" id="IPR006218">
    <property type="entry name" value="DAHP1/KDSA"/>
</dbReference>
<keyword evidence="5 8" id="KW-0963">Cytoplasm</keyword>
<dbReference type="HAMAP" id="MF_00056">
    <property type="entry name" value="KDO8P_synth"/>
    <property type="match status" value="1"/>
</dbReference>
<organism evidence="10 11">
    <name type="scientific">Methyloceanibacter marginalis</name>
    <dbReference type="NCBI Taxonomy" id="1774971"/>
    <lineage>
        <taxon>Bacteria</taxon>
        <taxon>Pseudomonadati</taxon>
        <taxon>Pseudomonadota</taxon>
        <taxon>Alphaproteobacteria</taxon>
        <taxon>Hyphomicrobiales</taxon>
        <taxon>Hyphomicrobiaceae</taxon>
        <taxon>Methyloceanibacter</taxon>
    </lineage>
</organism>
<keyword evidence="11" id="KW-1185">Reference proteome</keyword>
<comment type="caution">
    <text evidence="10">The sequence shown here is derived from an EMBL/GenBank/DDBJ whole genome shotgun (WGS) entry which is preliminary data.</text>
</comment>
<comment type="catalytic activity">
    <reaction evidence="7 8">
        <text>D-arabinose 5-phosphate + phosphoenolpyruvate + H2O = 3-deoxy-alpha-D-manno-2-octulosonate-8-phosphate + phosphate</text>
        <dbReference type="Rhea" id="RHEA:14053"/>
        <dbReference type="ChEBI" id="CHEBI:15377"/>
        <dbReference type="ChEBI" id="CHEBI:43474"/>
        <dbReference type="ChEBI" id="CHEBI:57693"/>
        <dbReference type="ChEBI" id="CHEBI:58702"/>
        <dbReference type="ChEBI" id="CHEBI:85985"/>
        <dbReference type="EC" id="2.5.1.55"/>
    </reaction>
</comment>
<name>A0A1E3W359_9HYPH</name>
<feature type="domain" description="DAHP synthetase I/KDSA" evidence="9">
    <location>
        <begin position="17"/>
        <end position="278"/>
    </location>
</feature>
<dbReference type="UniPathway" id="UPA00030"/>
<keyword evidence="6 8" id="KW-0808">Transferase</keyword>
<dbReference type="UniPathway" id="UPA00357">
    <property type="reaction ID" value="UER00474"/>
</dbReference>
<comment type="subcellular location">
    <subcellularLocation>
        <location evidence="1 8">Cytoplasm</location>
    </subcellularLocation>
</comment>